<dbReference type="EMBL" id="CAJOBC010001326">
    <property type="protein sequence ID" value="CAF3671851.1"/>
    <property type="molecule type" value="Genomic_DNA"/>
</dbReference>
<dbReference type="Proteomes" id="UP000681722">
    <property type="component" value="Unassembled WGS sequence"/>
</dbReference>
<comment type="caution">
    <text evidence="2">The sequence shown here is derived from an EMBL/GenBank/DDBJ whole genome shotgun (WGS) entry which is preliminary data.</text>
</comment>
<gene>
    <name evidence="2" type="ORF">GPM918_LOCUS7902</name>
    <name evidence="3" type="ORF">OVA965_LOCUS19903</name>
    <name evidence="4" type="ORF">SRO942_LOCUS7902</name>
    <name evidence="5" type="ORF">TMI583_LOCUS20109</name>
</gene>
<evidence type="ECO:0000313" key="6">
    <source>
        <dbReference type="Proteomes" id="UP000663829"/>
    </source>
</evidence>
<evidence type="ECO:0000313" key="2">
    <source>
        <dbReference type="EMBL" id="CAF0886761.1"/>
    </source>
</evidence>
<name>A0A813YNJ6_9BILA</name>
<feature type="region of interest" description="Disordered" evidence="1">
    <location>
        <begin position="64"/>
        <end position="112"/>
    </location>
</feature>
<evidence type="ECO:0000256" key="1">
    <source>
        <dbReference type="SAM" id="MobiDB-lite"/>
    </source>
</evidence>
<dbReference type="Proteomes" id="UP000677228">
    <property type="component" value="Unassembled WGS sequence"/>
</dbReference>
<keyword evidence="6" id="KW-1185">Reference proteome</keyword>
<sequence length="228" mass="26311">MSGISHPSTKRLQQISRKYALRIHANFSLKHSYDAFICGVCRDNYDDFKQLYWSKRVSDFIERRKNQQRTTTDAQTIDQDNDDTKESSSQEDSNGDVNVDSNEDFVPGDDKDSTKMLREAIDHLLHLCGNKDRTWVTHKYRELTGRTHLNYRARARSILESVMGVLVQNDVGQLEHDLFAHHGDKNVVKLDGHFLSVMKGVSEAYKNAESWTTLAKFYRSLHRKSASN</sequence>
<protein>
    <submittedName>
        <fullName evidence="2">Uncharacterized protein</fullName>
    </submittedName>
</protein>
<evidence type="ECO:0000313" key="3">
    <source>
        <dbReference type="EMBL" id="CAF1114603.1"/>
    </source>
</evidence>
<dbReference type="Proteomes" id="UP000663829">
    <property type="component" value="Unassembled WGS sequence"/>
</dbReference>
<feature type="compositionally biased region" description="Polar residues" evidence="1">
    <location>
        <begin position="90"/>
        <end position="100"/>
    </location>
</feature>
<accession>A0A813YNJ6</accession>
<evidence type="ECO:0000313" key="5">
    <source>
        <dbReference type="EMBL" id="CAF3884111.1"/>
    </source>
</evidence>
<dbReference type="Proteomes" id="UP000682733">
    <property type="component" value="Unassembled WGS sequence"/>
</dbReference>
<feature type="compositionally biased region" description="Polar residues" evidence="1">
    <location>
        <begin position="68"/>
        <end position="78"/>
    </location>
</feature>
<evidence type="ECO:0000313" key="4">
    <source>
        <dbReference type="EMBL" id="CAF3671851.1"/>
    </source>
</evidence>
<proteinExistence type="predicted"/>
<reference evidence="2" key="1">
    <citation type="submission" date="2021-02" db="EMBL/GenBank/DDBJ databases">
        <authorList>
            <person name="Nowell W R."/>
        </authorList>
    </citation>
    <scope>NUCLEOTIDE SEQUENCE</scope>
</reference>
<organism evidence="2 6">
    <name type="scientific">Didymodactylos carnosus</name>
    <dbReference type="NCBI Taxonomy" id="1234261"/>
    <lineage>
        <taxon>Eukaryota</taxon>
        <taxon>Metazoa</taxon>
        <taxon>Spiralia</taxon>
        <taxon>Gnathifera</taxon>
        <taxon>Rotifera</taxon>
        <taxon>Eurotatoria</taxon>
        <taxon>Bdelloidea</taxon>
        <taxon>Philodinida</taxon>
        <taxon>Philodinidae</taxon>
        <taxon>Didymodactylos</taxon>
    </lineage>
</organism>
<dbReference type="EMBL" id="CAJNOQ010001326">
    <property type="protein sequence ID" value="CAF0886761.1"/>
    <property type="molecule type" value="Genomic_DNA"/>
</dbReference>
<dbReference type="EMBL" id="CAJNOK010010391">
    <property type="protein sequence ID" value="CAF1114603.1"/>
    <property type="molecule type" value="Genomic_DNA"/>
</dbReference>
<dbReference type="EMBL" id="CAJOBA010014521">
    <property type="protein sequence ID" value="CAF3884111.1"/>
    <property type="molecule type" value="Genomic_DNA"/>
</dbReference>
<dbReference type="AlphaFoldDB" id="A0A813YNJ6"/>